<comment type="caution">
    <text evidence="1">The sequence shown here is derived from an EMBL/GenBank/DDBJ whole genome shotgun (WGS) entry which is preliminary data.</text>
</comment>
<evidence type="ECO:0000313" key="1">
    <source>
        <dbReference type="EMBL" id="KAJ1675589.1"/>
    </source>
</evidence>
<sequence length="1909" mass="207357">MVCDEAYISCSTVVWSRNNQILRSFTVAEDTIPAAEIPTIIEHALFTSFPQSPDPNVEHAAQTRALCVIHTDVLRMYLETGETYTICLSFEVLAVKALSVGLIIQRKLAEFERASAKHGDFDEYSMFGLRNLPILYSLTHPLGELRSVSIVKVLSPASSATWIPGRDATKHHSLSTPVAPSQYLRFSKNTGEAASQEGPGSSQYQGSSGTPFMDPSCLLKAVVTNLSDGLQYVVLYHHNKGHYMYECRTQTEPDPALVVTPKRLPICGMTTSTKTSTANPGAVEAATVVGTKWDISTGIMASPYLTHDSTTATAAAAGISSVNPASANRRQVSLLGSASRRRRSNTAFNSASRSERRVSLFARQVSHDSPGISRSRELPPEAESESPSEIVLVPLSINGKQSQQQQHQNSRSAMDTTPLIMFPTRDWNTTIFEVQGLDLRTIVCFHSAVDTCLRGYALPSGEMCFEVAATSACAIRATRDGANQLDLLYLDTQGQLHLWTGGLEAPIPLRSIDKIPPRSTLESRRGRDVVVVSPPSIKGSEPIQISLLLSPRSHMVRAVLDCLSYCVPRDLYATVRTLFFEGSLGRRATSADEWDNLVRVWTDDSNSSSVDADLAIVRNALAQFDRPVLYGLHLLYLSMWLNKYTSPSDINALVETLAVISVRCGLGLFSDYYRRYHPDCAPAQTSPSALGTSGEQQQQYINPPDLCRWLSAIVKGPANLADADKSPPFPSISSIRQMFKVNNIVPVANADKHLEQLNTFVRVSQVLWSHHRAASGGLAALLPDMIKRGLTWDLLGSLPYGIAVLFLELVKSCQEHPPLDWGPECYLFICREDLALNLCGEVATHLCTPGKSGVDSDIDASAMLAVPKSIPEICNTAINAYHQADPSARTLLGFPVAGEMAAPVDSGLSRVYFSKDLRVEDVTRMVQSSAPTRVKIPADIASSAADEAEQEQLRDEYAVLAANRTFALPVGRAMLTYDSRSLPQYGPMDIVPLDVSFKFSGTKTPVKLNRLRVEPDYFHWPHFHNGVAIALSISQDQVKDIEPSWVLLNRPSLTGVDQRLDHSEMTEEQIDTMINAKACHAGFLLGVGLLTSVGSPLSELKPWQMFEYLTSRHELTSIALLLSQACAHAGTMSPSVAKLLTLHIPALLPAGASDMMLLSRRTQAAAILAMGMLFRGRMHRQMTEVMLREIVTGGQIYFSGHHPERQSSVMSDMASTECHALAAGFALGLITLATGARSSDLADIQLVESLSSCFDFDAARTIGCSPHGDGAAALGFHKCTNDSGLMTENERIGIAGSDHSQSTTLLTTKALVAPGAIMALGLAFLRADSGLVSSRLAIPDSLELVTSARPFLLMLRTVARSLVTLESVRGTPQWVVSNLPMCLHGAFRNLPASQGGVAGALVKSPGLSALKEFLGLEDLQATVTALPARGRPATAPVLPRESVSLAMRAVLGIISGACFAVGLAYAGTEDAAACRLLLECLDWLMQQSAVSTAASYEARLTRATAGECINAVACAVAMVMAGSGDIEVLRRLRMLHGRVNPDTARYGHHLAWHMAMGLLFLGGGARYTLSRSNEAIAALVIAFYPRFPISSADDQSHLQAWRHMWAMAVQPRCLVVRNIDTGEIFSEKGIEVTTTAGAQRVRLTTPCLMPNLDDMATISVCCDDFGAGALALPGHFAVSFDLGSNPKLRELIKRSRTIFVKSRPLLSSPRTQLPHHLCGLRPSSRTLPAFHDTAFARLDAMARSWLRSVTTNPRHFRLGAYTNCSWTQIRDLALLRHSVDLLLTGYDLATPPAAASIYDDRLSELVWDVWLGIQSDLVEVYRSPEVSQGLQVYWRTGAITMPPSVDAEVAVKVRFAVTLVIDLLRLPTAPDIQTITQNSALRDPSTRLAILAELLPHVPKDLVTLIGDL</sequence>
<reference evidence="1" key="1">
    <citation type="submission" date="2022-06" db="EMBL/GenBank/DDBJ databases">
        <title>Phylogenomic reconstructions and comparative analyses of Kickxellomycotina fungi.</title>
        <authorList>
            <person name="Reynolds N.K."/>
            <person name="Stajich J.E."/>
            <person name="Barry K."/>
            <person name="Grigoriev I.V."/>
            <person name="Crous P."/>
            <person name="Smith M.E."/>
        </authorList>
    </citation>
    <scope>NUCLEOTIDE SEQUENCE</scope>
    <source>
        <strain evidence="1">RSA 2271</strain>
    </source>
</reference>
<evidence type="ECO:0000313" key="2">
    <source>
        <dbReference type="Proteomes" id="UP001145114"/>
    </source>
</evidence>
<name>A0ACC1HMM9_9FUNG</name>
<keyword evidence="2" id="KW-1185">Reference proteome</keyword>
<dbReference type="Proteomes" id="UP001145114">
    <property type="component" value="Unassembled WGS sequence"/>
</dbReference>
<protein>
    <submittedName>
        <fullName evidence="1">Anaphase-promoting complex subunit 1</fullName>
    </submittedName>
</protein>
<dbReference type="EMBL" id="JAMZIH010005240">
    <property type="protein sequence ID" value="KAJ1675589.1"/>
    <property type="molecule type" value="Genomic_DNA"/>
</dbReference>
<organism evidence="1 2">
    <name type="scientific">Spiromyces aspiralis</name>
    <dbReference type="NCBI Taxonomy" id="68401"/>
    <lineage>
        <taxon>Eukaryota</taxon>
        <taxon>Fungi</taxon>
        <taxon>Fungi incertae sedis</taxon>
        <taxon>Zoopagomycota</taxon>
        <taxon>Kickxellomycotina</taxon>
        <taxon>Kickxellomycetes</taxon>
        <taxon>Kickxellales</taxon>
        <taxon>Kickxellaceae</taxon>
        <taxon>Spiromyces</taxon>
    </lineage>
</organism>
<proteinExistence type="predicted"/>
<accession>A0ACC1HMM9</accession>
<gene>
    <name evidence="1" type="primary">APC1</name>
    <name evidence="1" type="ORF">EV182_000976</name>
</gene>